<keyword evidence="2" id="KW-1185">Reference proteome</keyword>
<dbReference type="EMBL" id="AWWV01010452">
    <property type="protein sequence ID" value="OMO79186.1"/>
    <property type="molecule type" value="Genomic_DNA"/>
</dbReference>
<gene>
    <name evidence="1" type="ORF">CCACVL1_13863</name>
</gene>
<feature type="non-terminal residue" evidence="1">
    <location>
        <position position="1"/>
    </location>
</feature>
<dbReference type="Gramene" id="OMO79186">
    <property type="protein sequence ID" value="OMO79186"/>
    <property type="gene ID" value="CCACVL1_13863"/>
</dbReference>
<reference evidence="1 2" key="1">
    <citation type="submission" date="2013-09" db="EMBL/GenBank/DDBJ databases">
        <title>Corchorus capsularis genome sequencing.</title>
        <authorList>
            <person name="Alam M."/>
            <person name="Haque M.S."/>
            <person name="Islam M.S."/>
            <person name="Emdad E.M."/>
            <person name="Islam M.M."/>
            <person name="Ahmed B."/>
            <person name="Halim A."/>
            <person name="Hossen Q.M.M."/>
            <person name="Hossain M.Z."/>
            <person name="Ahmed R."/>
            <person name="Khan M.M."/>
            <person name="Islam R."/>
            <person name="Rashid M.M."/>
            <person name="Khan S.A."/>
            <person name="Rahman M.S."/>
            <person name="Alam M."/>
        </authorList>
    </citation>
    <scope>NUCLEOTIDE SEQUENCE [LARGE SCALE GENOMIC DNA]</scope>
    <source>
        <strain evidence="2">cv. CVL-1</strain>
        <tissue evidence="1">Whole seedling</tissue>
    </source>
</reference>
<dbReference type="AlphaFoldDB" id="A0A1R3I9A9"/>
<dbReference type="Proteomes" id="UP000188268">
    <property type="component" value="Unassembled WGS sequence"/>
</dbReference>
<comment type="caution">
    <text evidence="1">The sequence shown here is derived from an EMBL/GenBank/DDBJ whole genome shotgun (WGS) entry which is preliminary data.</text>
</comment>
<sequence length="29" mass="3065">NALNSAGSDFKSDRIWSVNDVTGSVLVGR</sequence>
<name>A0A1R3I9A9_COCAP</name>
<accession>A0A1R3I9A9</accession>
<evidence type="ECO:0000313" key="2">
    <source>
        <dbReference type="Proteomes" id="UP000188268"/>
    </source>
</evidence>
<proteinExistence type="predicted"/>
<organism evidence="1 2">
    <name type="scientific">Corchorus capsularis</name>
    <name type="common">Jute</name>
    <dbReference type="NCBI Taxonomy" id="210143"/>
    <lineage>
        <taxon>Eukaryota</taxon>
        <taxon>Viridiplantae</taxon>
        <taxon>Streptophyta</taxon>
        <taxon>Embryophyta</taxon>
        <taxon>Tracheophyta</taxon>
        <taxon>Spermatophyta</taxon>
        <taxon>Magnoliopsida</taxon>
        <taxon>eudicotyledons</taxon>
        <taxon>Gunneridae</taxon>
        <taxon>Pentapetalae</taxon>
        <taxon>rosids</taxon>
        <taxon>malvids</taxon>
        <taxon>Malvales</taxon>
        <taxon>Malvaceae</taxon>
        <taxon>Grewioideae</taxon>
        <taxon>Apeibeae</taxon>
        <taxon>Corchorus</taxon>
    </lineage>
</organism>
<evidence type="ECO:0000313" key="1">
    <source>
        <dbReference type="EMBL" id="OMO79186.1"/>
    </source>
</evidence>
<protein>
    <submittedName>
        <fullName evidence="1">Uncharacterized protein</fullName>
    </submittedName>
</protein>